<accession>A0A834XZ53</accession>
<dbReference type="AlphaFoldDB" id="A0A834XZ53"/>
<organism evidence="1 2">
    <name type="scientific">Aphidius gifuensis</name>
    <name type="common">Parasitoid wasp</name>
    <dbReference type="NCBI Taxonomy" id="684658"/>
    <lineage>
        <taxon>Eukaryota</taxon>
        <taxon>Metazoa</taxon>
        <taxon>Ecdysozoa</taxon>
        <taxon>Arthropoda</taxon>
        <taxon>Hexapoda</taxon>
        <taxon>Insecta</taxon>
        <taxon>Pterygota</taxon>
        <taxon>Neoptera</taxon>
        <taxon>Endopterygota</taxon>
        <taxon>Hymenoptera</taxon>
        <taxon>Apocrita</taxon>
        <taxon>Ichneumonoidea</taxon>
        <taxon>Braconidae</taxon>
        <taxon>Aphidiinae</taxon>
        <taxon>Aphidius</taxon>
    </lineage>
</organism>
<gene>
    <name evidence="1" type="ORF">HCN44_003417</name>
</gene>
<name>A0A834XZ53_APHGI</name>
<dbReference type="Proteomes" id="UP000639338">
    <property type="component" value="Unassembled WGS sequence"/>
</dbReference>
<proteinExistence type="predicted"/>
<keyword evidence="2" id="KW-1185">Reference proteome</keyword>
<protein>
    <submittedName>
        <fullName evidence="1">Uncharacterized protein</fullName>
    </submittedName>
</protein>
<evidence type="ECO:0000313" key="2">
    <source>
        <dbReference type="Proteomes" id="UP000639338"/>
    </source>
</evidence>
<evidence type="ECO:0000313" key="1">
    <source>
        <dbReference type="EMBL" id="KAF7994327.1"/>
    </source>
</evidence>
<comment type="caution">
    <text evidence="1">The sequence shown here is derived from an EMBL/GenBank/DDBJ whole genome shotgun (WGS) entry which is preliminary data.</text>
</comment>
<sequence length="120" mass="13734">MITNEIPVDEFVRENVNNEIPVDVSGEKNDMAYVDLEYETAAAMFANAQFEVNENEPIDEDLDKVLEDLVQNALEENNLEEKTYLEIKKPAITSVKILPLTKRITMNSQKITKKQKSKCL</sequence>
<dbReference type="EMBL" id="JACMRX010000002">
    <property type="protein sequence ID" value="KAF7994327.1"/>
    <property type="molecule type" value="Genomic_DNA"/>
</dbReference>
<reference evidence="1 2" key="1">
    <citation type="submission" date="2020-08" db="EMBL/GenBank/DDBJ databases">
        <title>Aphidius gifuensis genome sequencing and assembly.</title>
        <authorList>
            <person name="Du Z."/>
        </authorList>
    </citation>
    <scope>NUCLEOTIDE SEQUENCE [LARGE SCALE GENOMIC DNA]</scope>
    <source>
        <strain evidence="1">YNYX2018</strain>
        <tissue evidence="1">Adults</tissue>
    </source>
</reference>